<dbReference type="InterPro" id="IPR036396">
    <property type="entry name" value="Cyt_P450_sf"/>
</dbReference>
<evidence type="ECO:0000256" key="3">
    <source>
        <dbReference type="ARBA" id="ARBA00022989"/>
    </source>
</evidence>
<keyword evidence="4" id="KW-0349">Heme</keyword>
<dbReference type="PANTHER" id="PTHR47950:SF44">
    <property type="entry name" value="CYTOCHROME P450, FAMILY 76, SUBFAMILY C, POLYPEPTIDE 5-RELATED"/>
    <property type="match status" value="1"/>
</dbReference>
<dbReference type="GO" id="GO:0016705">
    <property type="term" value="F:oxidoreductase activity, acting on paired donors, with incorporation or reduction of molecular oxygen"/>
    <property type="evidence" value="ECO:0007669"/>
    <property type="project" value="InterPro"/>
</dbReference>
<dbReference type="RefSeq" id="XP_044414495.1">
    <property type="nucleotide sequence ID" value="XM_044558560.1"/>
</dbReference>
<dbReference type="PRINTS" id="PR00385">
    <property type="entry name" value="P450"/>
</dbReference>
<dbReference type="EnsemblPlants" id="TraesCS6B02G016900.1">
    <property type="protein sequence ID" value="TraesCS6B02G016900.1.cds1"/>
    <property type="gene ID" value="TraesCS6B02G016900"/>
</dbReference>
<dbReference type="GO" id="GO:0005506">
    <property type="term" value="F:iron ion binding"/>
    <property type="evidence" value="ECO:0007669"/>
    <property type="project" value="InterPro"/>
</dbReference>
<dbReference type="Gramene" id="TraesCS6B03G0039900.1">
    <property type="protein sequence ID" value="TraesCS6B03G0039900.1.CDS1"/>
    <property type="gene ID" value="TraesCS6B03G0039900"/>
</dbReference>
<dbReference type="Gramene" id="TraesCS6B03G0040100.1">
    <property type="protein sequence ID" value="TraesCS6B03G0040100.1.CDS1"/>
    <property type="gene ID" value="TraesCS6B03G0040100"/>
</dbReference>
<dbReference type="InterPro" id="IPR002401">
    <property type="entry name" value="Cyt_P450_E_grp-I"/>
</dbReference>
<dbReference type="Gramene" id="TraesCS6B02G016900.1">
    <property type="protein sequence ID" value="TraesCS6B02G016900.1.cds1"/>
    <property type="gene ID" value="TraesCS6B02G016900"/>
</dbReference>
<keyword evidence="3" id="KW-0472">Membrane</keyword>
<name>A0A341WPK5_WHEAT</name>
<dbReference type="PANTHER" id="PTHR47950">
    <property type="entry name" value="CYTOCHROME P450, FAMILY 76, SUBFAMILY C, POLYPEPTIDE 5-RELATED"/>
    <property type="match status" value="1"/>
</dbReference>
<keyword evidence="4" id="KW-0479">Metal-binding</keyword>
<keyword evidence="4" id="KW-0408">Iron</keyword>
<dbReference type="SUPFAM" id="SSF48264">
    <property type="entry name" value="Cytochrome P450"/>
    <property type="match status" value="1"/>
</dbReference>
<accession>A0A341WPK5</accession>
<comment type="similarity">
    <text evidence="1">Belongs to the cytochrome P450 family.</text>
</comment>
<keyword evidence="6" id="KW-1185">Reference proteome</keyword>
<evidence type="ECO:0008006" key="7">
    <source>
        <dbReference type="Google" id="ProtNLM"/>
    </source>
</evidence>
<dbReference type="Proteomes" id="UP000019116">
    <property type="component" value="Chromosome 6B"/>
</dbReference>
<dbReference type="PRINTS" id="PR00463">
    <property type="entry name" value="EP450I"/>
</dbReference>
<gene>
    <name evidence="5" type="primary">LOC123138601</name>
</gene>
<protein>
    <recommendedName>
        <fullName evidence="7">Cytochrome P450</fullName>
    </recommendedName>
</protein>
<dbReference type="Pfam" id="PF00067">
    <property type="entry name" value="p450"/>
    <property type="match status" value="1"/>
</dbReference>
<dbReference type="SMR" id="A0A341WPK5"/>
<proteinExistence type="inferred from homology"/>
<feature type="binding site" description="axial binding residue" evidence="4">
    <location>
        <position position="431"/>
    </location>
    <ligand>
        <name>heme</name>
        <dbReference type="ChEBI" id="CHEBI:30413"/>
    </ligand>
    <ligandPart>
        <name>Fe</name>
        <dbReference type="ChEBI" id="CHEBI:18248"/>
    </ligandPart>
</feature>
<organism evidence="5">
    <name type="scientific">Triticum aestivum</name>
    <name type="common">Wheat</name>
    <dbReference type="NCBI Taxonomy" id="4565"/>
    <lineage>
        <taxon>Eukaryota</taxon>
        <taxon>Viridiplantae</taxon>
        <taxon>Streptophyta</taxon>
        <taxon>Embryophyta</taxon>
        <taxon>Tracheophyta</taxon>
        <taxon>Spermatophyta</taxon>
        <taxon>Magnoliopsida</taxon>
        <taxon>Liliopsida</taxon>
        <taxon>Poales</taxon>
        <taxon>Poaceae</taxon>
        <taxon>BOP clade</taxon>
        <taxon>Pooideae</taxon>
        <taxon>Triticodae</taxon>
        <taxon>Triticeae</taxon>
        <taxon>Triticinae</taxon>
        <taxon>Triticum</taxon>
    </lineage>
</organism>
<dbReference type="Gene3D" id="1.10.630.10">
    <property type="entry name" value="Cytochrome P450"/>
    <property type="match status" value="1"/>
</dbReference>
<dbReference type="EnsemblPlants" id="TraesCS6B02G017100.1">
    <property type="protein sequence ID" value="TraesCS6B02G017100.1.cds1"/>
    <property type="gene ID" value="TraesCS6B02G017100"/>
</dbReference>
<dbReference type="Gramene" id="TraesCS6B02G017100.1">
    <property type="protein sequence ID" value="TraesCS6B02G017100.1.cds1"/>
    <property type="gene ID" value="TraesCS6B02G017100"/>
</dbReference>
<dbReference type="GO" id="GO:0004497">
    <property type="term" value="F:monooxygenase activity"/>
    <property type="evidence" value="ECO:0007669"/>
    <property type="project" value="InterPro"/>
</dbReference>
<sequence>MAPQQCLVWIALLAVPLLCYVMTYTRRAACRWPPGPRSWPIVGNLLDLRGGNLHHNLARLARAHGPVMTLKLGVVSTVFVSSRDAAWEAFAKHDRRIAARNVPDTRRTVGHADRSMVWLPSSDPMWKTLRGIAATHVFSPRSLAAAHGARERAVQHMLDIFRGRAGLEVDIGHVLYHSIFDLLTNTIFSLDGQDKLRDLLEDIVGLLAEPNMSDLYPLLRVLDLQGLRRWTATHMNHAFHMLEKIIDTRLGEGKHYHGDVLDALLTVMTTGKLSRQDVKAMLFDILAAGTETTKITVEWAMAELLRNPGVMAAVHAEMKAALPQEPKRMITEADVAKLPYLQAAVKESMRLHPVAPLLLPHLVVEEGVEIGGYAVPKGATVIFNSWSIMRDPAAWERPEEFVPERFLEKAELGMWGKEVKFIPLGTGRRLCPALPMVELLVPFMVASMLHALEWRLPQGMSPDQVDVTERYTSNDTLVMDVPLKVVPMVAT</sequence>
<reference evidence="5" key="1">
    <citation type="submission" date="2018-08" db="EMBL/GenBank/DDBJ databases">
        <authorList>
            <person name="Rossello M."/>
        </authorList>
    </citation>
    <scope>NUCLEOTIDE SEQUENCE [LARGE SCALE GENOMIC DNA]</scope>
    <source>
        <strain evidence="5">cv. Chinese Spring</strain>
    </source>
</reference>
<keyword evidence="3" id="KW-1133">Transmembrane helix</keyword>
<dbReference type="KEGG" id="taes:123138601"/>
<dbReference type="InterPro" id="IPR001128">
    <property type="entry name" value="Cyt_P450"/>
</dbReference>
<dbReference type="GeneID" id="123138601"/>
<dbReference type="AlphaFoldDB" id="A0A341WPK5"/>
<evidence type="ECO:0000256" key="2">
    <source>
        <dbReference type="ARBA" id="ARBA00022692"/>
    </source>
</evidence>
<dbReference type="STRING" id="4565.A0A341WPK5"/>
<evidence type="ECO:0000256" key="4">
    <source>
        <dbReference type="PIRSR" id="PIRSR602401-1"/>
    </source>
</evidence>
<evidence type="ECO:0000313" key="5">
    <source>
        <dbReference type="EnsemblPlants" id="TraesCS6B02G016900.1.cds1"/>
    </source>
</evidence>
<evidence type="ECO:0000256" key="1">
    <source>
        <dbReference type="ARBA" id="ARBA00010617"/>
    </source>
</evidence>
<dbReference type="OrthoDB" id="649048at2759"/>
<reference evidence="5" key="2">
    <citation type="submission" date="2018-10" db="UniProtKB">
        <authorList>
            <consortium name="EnsemblPlants"/>
        </authorList>
    </citation>
    <scope>IDENTIFICATION</scope>
</reference>
<keyword evidence="2" id="KW-0812">Transmembrane</keyword>
<evidence type="ECO:0000313" key="6">
    <source>
        <dbReference type="Proteomes" id="UP000019116"/>
    </source>
</evidence>
<dbReference type="OMA" id="ECLVWIA"/>
<dbReference type="GO" id="GO:0020037">
    <property type="term" value="F:heme binding"/>
    <property type="evidence" value="ECO:0007669"/>
    <property type="project" value="InterPro"/>
</dbReference>
<comment type="cofactor">
    <cofactor evidence="4">
        <name>heme</name>
        <dbReference type="ChEBI" id="CHEBI:30413"/>
    </cofactor>
</comment>